<proteinExistence type="predicted"/>
<gene>
    <name evidence="2" type="ORF">NCTC10254_00381</name>
</gene>
<dbReference type="NCBIfam" id="TIGR02611">
    <property type="entry name" value="TIGR02611 family protein"/>
    <property type="match status" value="1"/>
</dbReference>
<keyword evidence="1" id="KW-0472">Membrane</keyword>
<organism evidence="2 3">
    <name type="scientific">Corynebacterium matruchotii</name>
    <dbReference type="NCBI Taxonomy" id="43768"/>
    <lineage>
        <taxon>Bacteria</taxon>
        <taxon>Bacillati</taxon>
        <taxon>Actinomycetota</taxon>
        <taxon>Actinomycetes</taxon>
        <taxon>Mycobacteriales</taxon>
        <taxon>Corynebacteriaceae</taxon>
        <taxon>Corynebacterium</taxon>
    </lineage>
</organism>
<dbReference type="EMBL" id="UARK01000001">
    <property type="protein sequence ID" value="SPW24017.1"/>
    <property type="molecule type" value="Genomic_DNA"/>
</dbReference>
<sequence>MSSMREAVATKLDGITRYHDHMKQKRFGFLVRPAVLIVGWFVVIVGIIAIPLPGPGWLIVFIGVAILSLELHWATRLLSWGIREYEHVTAWYASRSRAFRYSFATTSFVFVWGIVGLTAYVVWRMGGFSMLDPVMHAVM</sequence>
<dbReference type="InterPro" id="IPR013434">
    <property type="entry name" value="CHP02611"/>
</dbReference>
<dbReference type="Pfam" id="PF09656">
    <property type="entry name" value="PGPGW"/>
    <property type="match status" value="1"/>
</dbReference>
<feature type="transmembrane region" description="Helical" evidence="1">
    <location>
        <begin position="56"/>
        <end position="78"/>
    </location>
</feature>
<dbReference type="RefSeq" id="WP_005524263.1">
    <property type="nucleotide sequence ID" value="NZ_CAUSYL010000003.1"/>
</dbReference>
<comment type="caution">
    <text evidence="2">The sequence shown here is derived from an EMBL/GenBank/DDBJ whole genome shotgun (WGS) entry which is preliminary data.</text>
</comment>
<reference evidence="2 3" key="1">
    <citation type="submission" date="2018-06" db="EMBL/GenBank/DDBJ databases">
        <authorList>
            <consortium name="Pathogen Informatics"/>
            <person name="Doyle S."/>
        </authorList>
    </citation>
    <scope>NUCLEOTIDE SEQUENCE [LARGE SCALE GENOMIC DNA]</scope>
    <source>
        <strain evidence="2 3">NCTC10254</strain>
    </source>
</reference>
<protein>
    <submittedName>
        <fullName evidence="2">Hypothetical membrane protein</fullName>
    </submittedName>
</protein>
<evidence type="ECO:0000313" key="2">
    <source>
        <dbReference type="EMBL" id="SPW24017.1"/>
    </source>
</evidence>
<dbReference type="GeneID" id="84573175"/>
<feature type="transmembrane region" description="Helical" evidence="1">
    <location>
        <begin position="99"/>
        <end position="123"/>
    </location>
</feature>
<keyword evidence="1" id="KW-0812">Transmembrane</keyword>
<keyword evidence="1" id="KW-1133">Transmembrane helix</keyword>
<evidence type="ECO:0000313" key="3">
    <source>
        <dbReference type="Proteomes" id="UP000249886"/>
    </source>
</evidence>
<accession>A0A448TGF6</accession>
<evidence type="ECO:0000256" key="1">
    <source>
        <dbReference type="SAM" id="Phobius"/>
    </source>
</evidence>
<dbReference type="AlphaFoldDB" id="A0A448TGF6"/>
<name>A0A448TGF6_9CORY</name>
<dbReference type="Proteomes" id="UP000249886">
    <property type="component" value="Unassembled WGS sequence"/>
</dbReference>
<dbReference type="InterPro" id="IPR019099">
    <property type="entry name" value="Uncharacterised_PGPGW_TM"/>
</dbReference>
<feature type="transmembrane region" description="Helical" evidence="1">
    <location>
        <begin position="29"/>
        <end position="50"/>
    </location>
</feature>